<organism evidence="1 2">
    <name type="scientific">Hemibagrus wyckioides</name>
    <dbReference type="NCBI Taxonomy" id="337641"/>
    <lineage>
        <taxon>Eukaryota</taxon>
        <taxon>Metazoa</taxon>
        <taxon>Chordata</taxon>
        <taxon>Craniata</taxon>
        <taxon>Vertebrata</taxon>
        <taxon>Euteleostomi</taxon>
        <taxon>Actinopterygii</taxon>
        <taxon>Neopterygii</taxon>
        <taxon>Teleostei</taxon>
        <taxon>Ostariophysi</taxon>
        <taxon>Siluriformes</taxon>
        <taxon>Bagridae</taxon>
        <taxon>Hemibagrus</taxon>
    </lineage>
</organism>
<dbReference type="Proteomes" id="UP000824219">
    <property type="component" value="Linkage Group LG15"/>
</dbReference>
<evidence type="ECO:0000313" key="1">
    <source>
        <dbReference type="EMBL" id="KAG7323868.1"/>
    </source>
</evidence>
<proteinExistence type="predicted"/>
<protein>
    <submittedName>
        <fullName evidence="1">Uncharacterized protein</fullName>
    </submittedName>
</protein>
<sequence>MRLRAHTASLREPQCAWCMPAEACGRAQGEPMQLCEAWCASLREHCACLRNICVSPGELQCSVRACVPVRVQPQVSLRSFVICVLLRAFARCPVSLVRACVNAPVPMRIAVSS</sequence>
<dbReference type="AlphaFoldDB" id="A0A9D3SLI3"/>
<evidence type="ECO:0000313" key="2">
    <source>
        <dbReference type="Proteomes" id="UP000824219"/>
    </source>
</evidence>
<dbReference type="EMBL" id="JAHKSW010000015">
    <property type="protein sequence ID" value="KAG7323868.1"/>
    <property type="molecule type" value="Genomic_DNA"/>
</dbReference>
<keyword evidence="2" id="KW-1185">Reference proteome</keyword>
<comment type="caution">
    <text evidence="1">The sequence shown here is derived from an EMBL/GenBank/DDBJ whole genome shotgun (WGS) entry which is preliminary data.</text>
</comment>
<name>A0A9D3SLI3_9TELE</name>
<reference evidence="1 2" key="1">
    <citation type="submission" date="2021-06" db="EMBL/GenBank/DDBJ databases">
        <title>Chromosome-level genome assembly of the red-tail catfish (Hemibagrus wyckioides).</title>
        <authorList>
            <person name="Shao F."/>
        </authorList>
    </citation>
    <scope>NUCLEOTIDE SEQUENCE [LARGE SCALE GENOMIC DNA]</scope>
    <source>
        <strain evidence="1">EC202008001</strain>
        <tissue evidence="1">Blood</tissue>
    </source>
</reference>
<accession>A0A9D3SLI3</accession>
<gene>
    <name evidence="1" type="ORF">KOW79_013570</name>
</gene>